<feature type="transmembrane region" description="Helical" evidence="8">
    <location>
        <begin position="311"/>
        <end position="332"/>
    </location>
</feature>
<dbReference type="PANTHER" id="PTHR47019:SF1">
    <property type="entry name" value="LIPID II FLIPPASE MURJ"/>
    <property type="match status" value="1"/>
</dbReference>
<evidence type="ECO:0000256" key="5">
    <source>
        <dbReference type="ARBA" id="ARBA00022984"/>
    </source>
</evidence>
<feature type="transmembrane region" description="Helical" evidence="8">
    <location>
        <begin position="163"/>
        <end position="180"/>
    </location>
</feature>
<feature type="transmembrane region" description="Helical" evidence="8">
    <location>
        <begin position="227"/>
        <end position="252"/>
    </location>
</feature>
<dbReference type="NCBIfam" id="TIGR01695">
    <property type="entry name" value="murJ_mviN"/>
    <property type="match status" value="1"/>
</dbReference>
<feature type="transmembrane region" description="Helical" evidence="8">
    <location>
        <begin position="132"/>
        <end position="151"/>
    </location>
</feature>
<dbReference type="InterPro" id="IPR051050">
    <property type="entry name" value="Lipid_II_flippase_MurJ/MviN"/>
</dbReference>
<keyword evidence="4" id="KW-0133">Cell shape</keyword>
<dbReference type="EMBL" id="UINC01006760">
    <property type="protein sequence ID" value="SVA29468.1"/>
    <property type="molecule type" value="Genomic_DNA"/>
</dbReference>
<feature type="transmembrane region" description="Helical" evidence="8">
    <location>
        <begin position="442"/>
        <end position="462"/>
    </location>
</feature>
<evidence type="ECO:0000256" key="4">
    <source>
        <dbReference type="ARBA" id="ARBA00022960"/>
    </source>
</evidence>
<comment type="subcellular location">
    <subcellularLocation>
        <location evidence="1">Cell membrane</location>
        <topology evidence="1">Multi-pass membrane protein</topology>
    </subcellularLocation>
</comment>
<sequence>MLASSGIVSFWTFISRILGLARDIVFTSLLGAGVALDTYVVITKIPNVFRRIFAEGAFNQAFVPVLSEYKENKTEGEVKNLINNVFGMLSSLILIITIIIVFFAPFFILFFAPGFYVEPIKRELATDILRITFPYLFFVSLVALSGSIMNTFGKFSIPALTPVFYNLILVCFALWIAPLYELPVYAIAWGMFSAGVLQLFIQVYPLIKLNLLPRFSLDLNHPGVRKILYLMIPGVIAGGVSQLNMLVDTILASFLPTGSPTWLYVSDRLMQLPLGIFAIAIGTVLLPRLSSLHQSEDTSEFSKTMDWSIRLVVLISVPSIIGLVLLSQPIILTLFERGEFMSHDTFKSSLSLIALALGLMAFMLIKVLTPGFFARQNPKTPVKVALASMLLNVFLAWILAFYFGLNHVGLAIASSISAYFTIIILLFILLKNKIYKLERGWVIFLSRIVASSLVMTSVVYFLNFDIVHWRGLDQIDRFINLFGILIFSAFSYFGSLWLLGLRLIHLKG</sequence>
<evidence type="ECO:0000256" key="6">
    <source>
        <dbReference type="ARBA" id="ARBA00022989"/>
    </source>
</evidence>
<feature type="transmembrane region" description="Helical" evidence="8">
    <location>
        <begin position="410"/>
        <end position="430"/>
    </location>
</feature>
<reference evidence="9" key="1">
    <citation type="submission" date="2018-05" db="EMBL/GenBank/DDBJ databases">
        <authorList>
            <person name="Lanie J.A."/>
            <person name="Ng W.-L."/>
            <person name="Kazmierczak K.M."/>
            <person name="Andrzejewski T.M."/>
            <person name="Davidsen T.M."/>
            <person name="Wayne K.J."/>
            <person name="Tettelin H."/>
            <person name="Glass J.I."/>
            <person name="Rusch D."/>
            <person name="Podicherti R."/>
            <person name="Tsui H.-C.T."/>
            <person name="Winkler M.E."/>
        </authorList>
    </citation>
    <scope>NUCLEOTIDE SEQUENCE</scope>
</reference>
<accession>A0A381UPB4</accession>
<keyword evidence="7 8" id="KW-0472">Membrane</keyword>
<proteinExistence type="inferred from homology"/>
<keyword evidence="6 8" id="KW-1133">Transmembrane helix</keyword>
<feature type="transmembrane region" description="Helical" evidence="8">
    <location>
        <begin position="20"/>
        <end position="42"/>
    </location>
</feature>
<feature type="transmembrane region" description="Helical" evidence="8">
    <location>
        <begin position="186"/>
        <end position="207"/>
    </location>
</feature>
<dbReference type="GO" id="GO:0009252">
    <property type="term" value="P:peptidoglycan biosynthetic process"/>
    <property type="evidence" value="ECO:0007669"/>
    <property type="project" value="UniProtKB-KW"/>
</dbReference>
<feature type="transmembrane region" description="Helical" evidence="8">
    <location>
        <begin position="272"/>
        <end position="290"/>
    </location>
</feature>
<dbReference type="GO" id="GO:0005886">
    <property type="term" value="C:plasma membrane"/>
    <property type="evidence" value="ECO:0007669"/>
    <property type="project" value="UniProtKB-SubCell"/>
</dbReference>
<protein>
    <recommendedName>
        <fullName evidence="10">Lipid II flippase MurJ</fullName>
    </recommendedName>
</protein>
<name>A0A381UPB4_9ZZZZ</name>
<evidence type="ECO:0000313" key="9">
    <source>
        <dbReference type="EMBL" id="SVA29468.1"/>
    </source>
</evidence>
<evidence type="ECO:0000256" key="8">
    <source>
        <dbReference type="SAM" id="Phobius"/>
    </source>
</evidence>
<keyword evidence="2" id="KW-1003">Cell membrane</keyword>
<dbReference type="InterPro" id="IPR004268">
    <property type="entry name" value="MurJ"/>
</dbReference>
<dbReference type="PANTHER" id="PTHR47019">
    <property type="entry name" value="LIPID II FLIPPASE MURJ"/>
    <property type="match status" value="1"/>
</dbReference>
<evidence type="ECO:0000256" key="7">
    <source>
        <dbReference type="ARBA" id="ARBA00023136"/>
    </source>
</evidence>
<feature type="transmembrane region" description="Helical" evidence="8">
    <location>
        <begin position="89"/>
        <end position="112"/>
    </location>
</feature>
<dbReference type="AlphaFoldDB" id="A0A381UPB4"/>
<dbReference type="PIRSF" id="PIRSF002869">
    <property type="entry name" value="MviN"/>
    <property type="match status" value="1"/>
</dbReference>
<organism evidence="9">
    <name type="scientific">marine metagenome</name>
    <dbReference type="NCBI Taxonomy" id="408172"/>
    <lineage>
        <taxon>unclassified sequences</taxon>
        <taxon>metagenomes</taxon>
        <taxon>ecological metagenomes</taxon>
    </lineage>
</organism>
<feature type="transmembrane region" description="Helical" evidence="8">
    <location>
        <begin position="352"/>
        <end position="373"/>
    </location>
</feature>
<evidence type="ECO:0000256" key="3">
    <source>
        <dbReference type="ARBA" id="ARBA00022692"/>
    </source>
</evidence>
<dbReference type="GO" id="GO:0008360">
    <property type="term" value="P:regulation of cell shape"/>
    <property type="evidence" value="ECO:0007669"/>
    <property type="project" value="UniProtKB-KW"/>
</dbReference>
<evidence type="ECO:0000256" key="1">
    <source>
        <dbReference type="ARBA" id="ARBA00004651"/>
    </source>
</evidence>
<dbReference type="HAMAP" id="MF_02078">
    <property type="entry name" value="MurJ_MviN"/>
    <property type="match status" value="1"/>
</dbReference>
<dbReference type="CDD" id="cd13123">
    <property type="entry name" value="MATE_MurJ_like"/>
    <property type="match status" value="1"/>
</dbReference>
<feature type="transmembrane region" description="Helical" evidence="8">
    <location>
        <begin position="482"/>
        <end position="504"/>
    </location>
</feature>
<dbReference type="GO" id="GO:0034204">
    <property type="term" value="P:lipid translocation"/>
    <property type="evidence" value="ECO:0007669"/>
    <property type="project" value="TreeGrafter"/>
</dbReference>
<feature type="transmembrane region" description="Helical" evidence="8">
    <location>
        <begin position="385"/>
        <end position="404"/>
    </location>
</feature>
<keyword evidence="3 8" id="KW-0812">Transmembrane</keyword>
<keyword evidence="5" id="KW-0573">Peptidoglycan synthesis</keyword>
<evidence type="ECO:0008006" key="10">
    <source>
        <dbReference type="Google" id="ProtNLM"/>
    </source>
</evidence>
<evidence type="ECO:0000256" key="2">
    <source>
        <dbReference type="ARBA" id="ARBA00022475"/>
    </source>
</evidence>
<gene>
    <name evidence="9" type="ORF">METZ01_LOCUS82322</name>
</gene>
<dbReference type="GO" id="GO:0015648">
    <property type="term" value="F:lipid-linked peptidoglycan transporter activity"/>
    <property type="evidence" value="ECO:0007669"/>
    <property type="project" value="TreeGrafter"/>
</dbReference>
<dbReference type="Pfam" id="PF03023">
    <property type="entry name" value="MurJ"/>
    <property type="match status" value="1"/>
</dbReference>
<dbReference type="PRINTS" id="PR01806">
    <property type="entry name" value="VIRFACTRMVIN"/>
</dbReference>